<proteinExistence type="predicted"/>
<evidence type="ECO:0000313" key="2">
    <source>
        <dbReference type="EMBL" id="GIY45421.1"/>
    </source>
</evidence>
<accession>A0AAV4TK25</accession>
<keyword evidence="1" id="KW-1133">Transmembrane helix</keyword>
<keyword evidence="1" id="KW-0812">Transmembrane</keyword>
<keyword evidence="1" id="KW-0472">Membrane</keyword>
<feature type="transmembrane region" description="Helical" evidence="1">
    <location>
        <begin position="107"/>
        <end position="127"/>
    </location>
</feature>
<reference evidence="2 3" key="1">
    <citation type="submission" date="2021-06" db="EMBL/GenBank/DDBJ databases">
        <title>Caerostris darwini draft genome.</title>
        <authorList>
            <person name="Kono N."/>
            <person name="Arakawa K."/>
        </authorList>
    </citation>
    <scope>NUCLEOTIDE SEQUENCE [LARGE SCALE GENOMIC DNA]</scope>
</reference>
<sequence length="137" mass="16589">MDAMSLQYLLRNSRDLRILYLEEASCLNDLLMEDIINGNPLAFYYLDKICVEECSLSRRGLKIFLENAENLTMAGFECYDADLSILVEELNRNIYHEYSVVRDYFDFVWFENLYLAYIIWLIYRSWWKNFVYHNMLL</sequence>
<keyword evidence="3" id="KW-1185">Reference proteome</keyword>
<organism evidence="2 3">
    <name type="scientific">Caerostris darwini</name>
    <dbReference type="NCBI Taxonomy" id="1538125"/>
    <lineage>
        <taxon>Eukaryota</taxon>
        <taxon>Metazoa</taxon>
        <taxon>Ecdysozoa</taxon>
        <taxon>Arthropoda</taxon>
        <taxon>Chelicerata</taxon>
        <taxon>Arachnida</taxon>
        <taxon>Araneae</taxon>
        <taxon>Araneomorphae</taxon>
        <taxon>Entelegynae</taxon>
        <taxon>Araneoidea</taxon>
        <taxon>Araneidae</taxon>
        <taxon>Caerostris</taxon>
    </lineage>
</organism>
<evidence type="ECO:0000313" key="3">
    <source>
        <dbReference type="Proteomes" id="UP001054837"/>
    </source>
</evidence>
<name>A0AAV4TK25_9ARAC</name>
<comment type="caution">
    <text evidence="2">The sequence shown here is derived from an EMBL/GenBank/DDBJ whole genome shotgun (WGS) entry which is preliminary data.</text>
</comment>
<dbReference type="Proteomes" id="UP001054837">
    <property type="component" value="Unassembled WGS sequence"/>
</dbReference>
<dbReference type="EMBL" id="BPLQ01009625">
    <property type="protein sequence ID" value="GIY45421.1"/>
    <property type="molecule type" value="Genomic_DNA"/>
</dbReference>
<protein>
    <submittedName>
        <fullName evidence="2">Uncharacterized protein</fullName>
    </submittedName>
</protein>
<dbReference type="AlphaFoldDB" id="A0AAV4TK25"/>
<evidence type="ECO:0000256" key="1">
    <source>
        <dbReference type="SAM" id="Phobius"/>
    </source>
</evidence>
<gene>
    <name evidence="2" type="ORF">CDAR_89871</name>
</gene>